<name>A0A6I6EQM1_9GAMM</name>
<evidence type="ECO:0000313" key="3">
    <source>
        <dbReference type="Proteomes" id="UP000424752"/>
    </source>
</evidence>
<gene>
    <name evidence="1" type="ORF">GK011_17085</name>
    <name evidence="2" type="ORF">GN242_06570</name>
</gene>
<evidence type="ECO:0000313" key="4">
    <source>
        <dbReference type="Proteomes" id="UP000480164"/>
    </source>
</evidence>
<organism evidence="2 3">
    <name type="scientific">Erwinia sorbitola</name>
    <dbReference type="NCBI Taxonomy" id="2681984"/>
    <lineage>
        <taxon>Bacteria</taxon>
        <taxon>Pseudomonadati</taxon>
        <taxon>Pseudomonadota</taxon>
        <taxon>Gammaproteobacteria</taxon>
        <taxon>Enterobacterales</taxon>
        <taxon>Erwiniaceae</taxon>
        <taxon>Erwinia</taxon>
    </lineage>
</organism>
<dbReference type="Proteomes" id="UP000480164">
    <property type="component" value="Unassembled WGS sequence"/>
</dbReference>
<protein>
    <recommendedName>
        <fullName evidence="5">Transposase</fullName>
    </recommendedName>
</protein>
<reference evidence="1 4" key="1">
    <citation type="submission" date="2019-11" db="EMBL/GenBank/DDBJ databases">
        <title>Erwinia sp. nov., isolated from feces of birds in Tibet plateau of China.</title>
        <authorList>
            <person name="Ge Y."/>
        </authorList>
    </citation>
    <scope>NUCLEOTIDE SEQUENCE [LARGE SCALE GENOMIC DNA]</scope>
    <source>
        <strain evidence="1 4">J316</strain>
    </source>
</reference>
<dbReference type="EMBL" id="CP046509">
    <property type="protein sequence ID" value="QGU86892.1"/>
    <property type="molecule type" value="Genomic_DNA"/>
</dbReference>
<evidence type="ECO:0008006" key="5">
    <source>
        <dbReference type="Google" id="ProtNLM"/>
    </source>
</evidence>
<evidence type="ECO:0000313" key="2">
    <source>
        <dbReference type="EMBL" id="QGU86892.1"/>
    </source>
</evidence>
<evidence type="ECO:0000313" key="1">
    <source>
        <dbReference type="EMBL" id="MTD28652.1"/>
    </source>
</evidence>
<dbReference type="Proteomes" id="UP000424752">
    <property type="component" value="Chromosome"/>
</dbReference>
<dbReference type="KEGG" id="erwi:GN242_06570"/>
<dbReference type="AlphaFoldDB" id="A0A6I6EQM1"/>
<dbReference type="RefSeq" id="WP_154753908.1">
    <property type="nucleotide sequence ID" value="NZ_CP046509.1"/>
</dbReference>
<accession>A0A6L6GVH9</accession>
<accession>A0A6I6EQM1</accession>
<reference evidence="2 3" key="2">
    <citation type="submission" date="2019-12" db="EMBL/GenBank/DDBJ databases">
        <title>Erwinia sp. nov., isolated from droppings of birds in the Qinghai-Tiebt plateau of China.</title>
        <authorList>
            <person name="Ge Y."/>
        </authorList>
    </citation>
    <scope>NUCLEOTIDE SEQUENCE [LARGE SCALE GENOMIC DNA]</scope>
    <source>
        <strain evidence="2 3">J780</strain>
    </source>
</reference>
<sequence>MIASAGYLLRVLHHSSAWDAPPRRGRGEFYHPLAMAGTVQLAGMRQLVMLKACKDNQAD</sequence>
<keyword evidence="4" id="KW-1185">Reference proteome</keyword>
<proteinExistence type="predicted"/>
<dbReference type="EMBL" id="WLZX01000009">
    <property type="protein sequence ID" value="MTD28652.1"/>
    <property type="molecule type" value="Genomic_DNA"/>
</dbReference>